<evidence type="ECO:0000256" key="1">
    <source>
        <dbReference type="SAM" id="MobiDB-lite"/>
    </source>
</evidence>
<dbReference type="Pfam" id="PF08514">
    <property type="entry name" value="STAG"/>
    <property type="match status" value="1"/>
</dbReference>
<dbReference type="Pfam" id="PF24571">
    <property type="entry name" value="HEAT_SCC3-SA"/>
    <property type="match status" value="1"/>
</dbReference>
<name>A0AAN6GAI7_9BASI</name>
<feature type="compositionally biased region" description="Acidic residues" evidence="1">
    <location>
        <begin position="141"/>
        <end position="159"/>
    </location>
</feature>
<evidence type="ECO:0000259" key="2">
    <source>
        <dbReference type="PROSITE" id="PS51425"/>
    </source>
</evidence>
<feature type="compositionally biased region" description="Low complexity" evidence="1">
    <location>
        <begin position="1484"/>
        <end position="1499"/>
    </location>
</feature>
<gene>
    <name evidence="3" type="primary">IRR1</name>
    <name evidence="3" type="ORF">OC842_003984</name>
</gene>
<feature type="compositionally biased region" description="Polar residues" evidence="1">
    <location>
        <begin position="1563"/>
        <end position="1572"/>
    </location>
</feature>
<dbReference type="GO" id="GO:0000785">
    <property type="term" value="C:chromatin"/>
    <property type="evidence" value="ECO:0007669"/>
    <property type="project" value="TreeGrafter"/>
</dbReference>
<feature type="region of interest" description="Disordered" evidence="1">
    <location>
        <begin position="1097"/>
        <end position="1147"/>
    </location>
</feature>
<dbReference type="PANTHER" id="PTHR11199:SF0">
    <property type="entry name" value="LD34181P-RELATED"/>
    <property type="match status" value="1"/>
</dbReference>
<feature type="compositionally biased region" description="Acidic residues" evidence="1">
    <location>
        <begin position="1534"/>
        <end position="1552"/>
    </location>
</feature>
<protein>
    <submittedName>
        <fullName evidence="3">Cohesin complex subunit</fullName>
    </submittedName>
</protein>
<dbReference type="InterPro" id="IPR056396">
    <property type="entry name" value="HEAT_SCC3-SA"/>
</dbReference>
<dbReference type="EMBL" id="JAPDMQ010000219">
    <property type="protein sequence ID" value="KAK0530275.1"/>
    <property type="molecule type" value="Genomic_DNA"/>
</dbReference>
<organism evidence="3 4">
    <name type="scientific">Tilletia horrida</name>
    <dbReference type="NCBI Taxonomy" id="155126"/>
    <lineage>
        <taxon>Eukaryota</taxon>
        <taxon>Fungi</taxon>
        <taxon>Dikarya</taxon>
        <taxon>Basidiomycota</taxon>
        <taxon>Ustilaginomycotina</taxon>
        <taxon>Exobasidiomycetes</taxon>
        <taxon>Tilletiales</taxon>
        <taxon>Tilletiaceae</taxon>
        <taxon>Tilletia</taxon>
    </lineage>
</organism>
<dbReference type="InterPro" id="IPR013721">
    <property type="entry name" value="STAG"/>
</dbReference>
<dbReference type="InterPro" id="IPR011989">
    <property type="entry name" value="ARM-like"/>
</dbReference>
<sequence length="1584" mass="170351">MRRDTTAAAAAALAAGSVDADNIATRRSKRKAAEVAAAELNETGKKSRPTSGSSSRTSSNASSVQTAAAKSRGRKPARATTASSDIEEDNDEDDQNESEEEAPARRASSRKTASSARAVSKPAPKKGTTQRDASSDKEAGNDDFSDSSEDTENDNDADEDFGKQKSGRKPRTSNISAKGGAAAAKTAKKARVGASKKNGTAAAPSRAQPSGKGRGRGAAGGAGRQGSGAKVAGRNKEELPIKDDNFIFNAVKDPETALDTAAEDWVAMYHDAPAEALAQLVTFLLRSAASNSQVEEDAVTELDEVVDKVEELQNAAKKESMPSYPIVSKSADFKRFRQSLAELWTQLLASAHESEALFDDTFVDTLKSWVIAMSGSSLRAFRHTATLHALFLISSLNDVLVQVRSALSAAIRQRDAEKKKGRSDKARLRDMEKKVQEQKDFEAIIKSHKEDLFTSVFVHRYRDADLSIRCDCVSELGLWMKKHAEQYMSGTYFTYLGWVLSDAEPPVRLAAIQAMGGLYAKGSLPGPLRHFTDRFKGRLVDMAVGETDVGVRCATFSVLAAIDRHVSEDEDEDAILDDSQKDVLGVQLFDVEAKVRKACAPFVSTILGGLVEAGRVELTGELDEAGEDDADERQEKLDASLAKLRFKAVGELLVNYGKVLDERLANANEDWSAFNEDEALKQVAPACDSTRQGRVGLAIKSLWEVNTDLHDIKPLVELLSLDHSYNADGAAAGGSAGADSLPPAPALLKLAAGEETVLVEVLVTLLRRIRENADSAIDQSEEHLVETTRILIEAIPRFFAKYKTDSVRITEILLVPQIIKLDEYLELNGMTAFAALWDDIIDQFVRHVEPALLDNAMNSMRALNAAKGFGETNVSKLSGLQEQLLASLRSAAQDLDVEQDNLTERQVHAFSVCMLRLRVLATAFDNVQVMEADDAGKLSNGWELSLALASRGRVGTDRAHEAAMVQDALTALCWYLAWKAHQLRAAVVSGAMQQSVLEAYTEKRKVVVGLMGELVGAPASAGVAASVQRVAFEQLVRLHILFVPRTLPEAVDEDGVAKAQLASALQLSCSSDLQKRCAKFVESEIWRFSFSLSQEKDAHKTKHTSKKDSASDRAGDDSSMIDVRSSDVEDDEDGENGALKKSQANKAEEAIPPFHPSKALLKRELEFGTVVAALISGLRLGVFDVKHAGMLLKHYGRLGLVFDSCIKILVDVLREAALKFGFASDVCNMALRAMEESFDFYLAEGKKGSDANFLALCRAVSSIIVLRGRNLSILRAVSSSSLIQLHIGGIRYTVQKAKEGADEDIEVTTKRAPGFFRGLLHLLASMQARDALKIKTEMDKLIREAQLDTAFKAWDPQRTYEKRLVGIVAKNQEAKTAGSGHPASAQKQPKAAAGAVDAAAAPSSEAGGLEASSNAGRDADADGEDDHDMQDVDASLAASASASASAAAAGSGKERPRPRQFSRGAKRSAAHLDSSDLDDDDQLDGSPSTRRRSSASAFGTGAGPLSILADDDFFDLGASGSASRHHGRAAAAGGDDDEEEAEDEEEEEEEDGSSSADKENAGPPSSQTTISLDQIPGRKRPRRT</sequence>
<dbReference type="PROSITE" id="PS51425">
    <property type="entry name" value="SCD"/>
    <property type="match status" value="1"/>
</dbReference>
<feature type="compositionally biased region" description="Low complexity" evidence="1">
    <location>
        <begin position="1382"/>
        <end position="1416"/>
    </location>
</feature>
<dbReference type="Gene3D" id="1.25.10.10">
    <property type="entry name" value="Leucine-rich Repeat Variant"/>
    <property type="match status" value="1"/>
</dbReference>
<evidence type="ECO:0000313" key="3">
    <source>
        <dbReference type="EMBL" id="KAK0530275.1"/>
    </source>
</evidence>
<reference evidence="3" key="1">
    <citation type="journal article" date="2023" name="PhytoFront">
        <title>Draft Genome Resources of Seven Strains of Tilletia horrida, Causal Agent of Kernel Smut of Rice.</title>
        <authorList>
            <person name="Khanal S."/>
            <person name="Antony Babu S."/>
            <person name="Zhou X.G."/>
        </authorList>
    </citation>
    <scope>NUCLEOTIDE SEQUENCE</scope>
    <source>
        <strain evidence="3">TX3</strain>
    </source>
</reference>
<dbReference type="Pfam" id="PF21581">
    <property type="entry name" value="SCD"/>
    <property type="match status" value="1"/>
</dbReference>
<comment type="caution">
    <text evidence="3">The sequence shown here is derived from an EMBL/GenBank/DDBJ whole genome shotgun (WGS) entry which is preliminary data.</text>
</comment>
<dbReference type="InterPro" id="IPR016024">
    <property type="entry name" value="ARM-type_fold"/>
</dbReference>
<dbReference type="GO" id="GO:0007062">
    <property type="term" value="P:sister chromatid cohesion"/>
    <property type="evidence" value="ECO:0007669"/>
    <property type="project" value="UniProtKB-ARBA"/>
</dbReference>
<feature type="compositionally biased region" description="Low complexity" evidence="1">
    <location>
        <begin position="49"/>
        <end position="63"/>
    </location>
</feature>
<feature type="compositionally biased region" description="Low complexity" evidence="1">
    <location>
        <begin position="1434"/>
        <end position="1449"/>
    </location>
</feature>
<dbReference type="InterPro" id="IPR020839">
    <property type="entry name" value="SCD"/>
</dbReference>
<dbReference type="InterPro" id="IPR039662">
    <property type="entry name" value="Cohesin_Scc3/SA"/>
</dbReference>
<feature type="compositionally biased region" description="Gly residues" evidence="1">
    <location>
        <begin position="216"/>
        <end position="226"/>
    </location>
</feature>
<proteinExistence type="predicted"/>
<accession>A0AAN6GAI7</accession>
<feature type="region of interest" description="Disordered" evidence="1">
    <location>
        <begin position="1373"/>
        <end position="1584"/>
    </location>
</feature>
<evidence type="ECO:0000313" key="4">
    <source>
        <dbReference type="Proteomes" id="UP001176521"/>
    </source>
</evidence>
<feature type="compositionally biased region" description="Acidic residues" evidence="1">
    <location>
        <begin position="85"/>
        <end position="101"/>
    </location>
</feature>
<dbReference type="GO" id="GO:0008278">
    <property type="term" value="C:cohesin complex"/>
    <property type="evidence" value="ECO:0007669"/>
    <property type="project" value="TreeGrafter"/>
</dbReference>
<feature type="compositionally biased region" description="Basic residues" evidence="1">
    <location>
        <begin position="1458"/>
        <end position="1469"/>
    </location>
</feature>
<dbReference type="GO" id="GO:0005634">
    <property type="term" value="C:nucleus"/>
    <property type="evidence" value="ECO:0007669"/>
    <property type="project" value="TreeGrafter"/>
</dbReference>
<dbReference type="Proteomes" id="UP001176521">
    <property type="component" value="Unassembled WGS sequence"/>
</dbReference>
<feature type="domain" description="SCD" evidence="2">
    <location>
        <begin position="457"/>
        <end position="542"/>
    </location>
</feature>
<dbReference type="PANTHER" id="PTHR11199">
    <property type="entry name" value="STROMAL ANTIGEN"/>
    <property type="match status" value="1"/>
</dbReference>
<keyword evidence="4" id="KW-1185">Reference proteome</keyword>
<dbReference type="SUPFAM" id="SSF48371">
    <property type="entry name" value="ARM repeat"/>
    <property type="match status" value="1"/>
</dbReference>
<feature type="compositionally biased region" description="Basic and acidic residues" evidence="1">
    <location>
        <begin position="1106"/>
        <end position="1116"/>
    </location>
</feature>
<dbReference type="GO" id="GO:0003682">
    <property type="term" value="F:chromatin binding"/>
    <property type="evidence" value="ECO:0007669"/>
    <property type="project" value="TreeGrafter"/>
</dbReference>
<feature type="region of interest" description="Disordered" evidence="1">
    <location>
        <begin position="1"/>
        <end position="236"/>
    </location>
</feature>